<evidence type="ECO:0000256" key="1">
    <source>
        <dbReference type="SAM" id="Phobius"/>
    </source>
</evidence>
<evidence type="ECO:0000313" key="3">
    <source>
        <dbReference type="Proteomes" id="UP000007587"/>
    </source>
</evidence>
<reference evidence="2 3" key="1">
    <citation type="journal article" date="2012" name="J. Bacteriol.">
        <title>Complete Genome Sequence of the Fruiting Myxobacterium Corallococcus coralloides DSM 2259.</title>
        <authorList>
            <person name="Huntley S."/>
            <person name="Zhang Y."/>
            <person name="Treuner-Lange A."/>
            <person name="Kneip S."/>
            <person name="Sensen C.W."/>
            <person name="Sogaard-Andersen L."/>
        </authorList>
    </citation>
    <scope>NUCLEOTIDE SEQUENCE [LARGE SCALE GENOMIC DNA]</scope>
    <source>
        <strain evidence="3">ATCC 25202 / DSM 2259 / NBRC 100086 / M2</strain>
    </source>
</reference>
<dbReference type="STRING" id="1144275.COCOR_03685"/>
<gene>
    <name evidence="2" type="ordered locus">COCOR_03685</name>
</gene>
<feature type="transmembrane region" description="Helical" evidence="1">
    <location>
        <begin position="6"/>
        <end position="25"/>
    </location>
</feature>
<dbReference type="KEGG" id="ccx:COCOR_03685"/>
<keyword evidence="1" id="KW-0812">Transmembrane</keyword>
<keyword evidence="3" id="KW-1185">Reference proteome</keyword>
<dbReference type="AlphaFoldDB" id="H8MPM2"/>
<keyword evidence="1" id="KW-0472">Membrane</keyword>
<dbReference type="RefSeq" id="WP_014396497.1">
    <property type="nucleotide sequence ID" value="NC_017030.1"/>
</dbReference>
<accession>H8MPM2</accession>
<reference evidence="3" key="2">
    <citation type="submission" date="2012-03" db="EMBL/GenBank/DDBJ databases">
        <title>Genome sequence of the fruiting myxobacterium Corallococcus coralloides DSM 2259.</title>
        <authorList>
            <person name="Huntley S."/>
            <person name="Zhang Y."/>
            <person name="Treuner-Lange A."/>
            <person name="Sensen C.W."/>
            <person name="Sogaard-Andersen L."/>
        </authorList>
    </citation>
    <scope>NUCLEOTIDE SEQUENCE [LARGE SCALE GENOMIC DNA]</scope>
    <source>
        <strain evidence="3">ATCC 25202 / DSM 2259 / NBRC 100086 / M2</strain>
    </source>
</reference>
<protein>
    <submittedName>
        <fullName evidence="2">Uncharacterized protein</fullName>
    </submittedName>
</protein>
<dbReference type="Proteomes" id="UP000007587">
    <property type="component" value="Chromosome"/>
</dbReference>
<dbReference type="EMBL" id="CP003389">
    <property type="protein sequence ID" value="AFE05383.1"/>
    <property type="molecule type" value="Genomic_DNA"/>
</dbReference>
<sequence>MKPFLLYAGTILVLYFGLAVLLVVMNPGPGREGAVAMGGVSVLVMGAMVAAGLSVLGGAVMLLWAHFIAKSPKVSWVGVAFAGFILAGLAAVVAKRLLEPSHAEKQAARRAEELRTAIEKHDVKLFSWVVFERLREGAADGAEGLITAGPFTEEEFIQHQLATTTILTPEQRELLMRLGGRHEDFLAKLPYRLRVRYRSYERFCVGDLMGLDESGNAFFYAFRSFHELGATPEQQSPESTAPMFKAASELSADIRSLVSPMFLLLTLPYLEVFPTAWDVGLDDDEKALRRSALVLLRQRGMELNAEEKQDAEIKAALRAAGLSELLE</sequence>
<evidence type="ECO:0000313" key="2">
    <source>
        <dbReference type="EMBL" id="AFE05383.1"/>
    </source>
</evidence>
<feature type="transmembrane region" description="Helical" evidence="1">
    <location>
        <begin position="74"/>
        <end position="94"/>
    </location>
</feature>
<proteinExistence type="predicted"/>
<organism evidence="2 3">
    <name type="scientific">Corallococcus coralloides (strain ATCC 25202 / DSM 2259 / NBRC 100086 / M2)</name>
    <name type="common">Myxococcus coralloides</name>
    <dbReference type="NCBI Taxonomy" id="1144275"/>
    <lineage>
        <taxon>Bacteria</taxon>
        <taxon>Pseudomonadati</taxon>
        <taxon>Myxococcota</taxon>
        <taxon>Myxococcia</taxon>
        <taxon>Myxococcales</taxon>
        <taxon>Cystobacterineae</taxon>
        <taxon>Myxococcaceae</taxon>
        <taxon>Corallococcus</taxon>
    </lineage>
</organism>
<name>H8MPM2_CORCM</name>
<dbReference type="InParanoid" id="H8MPM2"/>
<feature type="transmembrane region" description="Helical" evidence="1">
    <location>
        <begin position="37"/>
        <end position="68"/>
    </location>
</feature>
<keyword evidence="1" id="KW-1133">Transmembrane helix</keyword>
<dbReference type="HOGENOM" id="CLU_849197_0_0_7"/>